<dbReference type="AlphaFoldDB" id="B8CYF0"/>
<evidence type="ECO:0000313" key="2">
    <source>
        <dbReference type="EMBL" id="ACL70319.1"/>
    </source>
</evidence>
<keyword evidence="3" id="KW-1185">Reference proteome</keyword>
<protein>
    <recommendedName>
        <fullName evidence="4">Haem-binding uptake Tiki superfamily ChaN domain-containing protein</fullName>
    </recommendedName>
</protein>
<dbReference type="eggNOG" id="ENOG502Z8Y5">
    <property type="taxonomic scope" value="Bacteria"/>
</dbReference>
<dbReference type="KEGG" id="hor:Hore_15700"/>
<evidence type="ECO:0008006" key="4">
    <source>
        <dbReference type="Google" id="ProtNLM"/>
    </source>
</evidence>
<dbReference type="SUPFAM" id="SSF159501">
    <property type="entry name" value="EreA/ChaN-like"/>
    <property type="match status" value="1"/>
</dbReference>
<name>B8CYF0_HALOH</name>
<keyword evidence="1" id="KW-0732">Signal</keyword>
<sequence length="357" mass="41969">MKSKSIAAVFAMIMILVLAVSSTGATQSDISSPPSQSSGQIYLYGEVHGVDKIIDKEFELWYDYYHNQNMRHLFLELPYYTAEFLNIWMQSDSDDILNNLYFDWANTALCNPEYKEFFKKIKIHCPETIFHGTDIGHRYNSIGVRFLKYLRSNNLEDSEQYLRAKEVIEQGKKFYSDKDHVYRENMMVENFIREFDQLKGESIMGIYGAAHTGLEAMDHTNSVPCMANQLKERYGDAIHSVDLFILVKDIEPYRVDIIQVGGKEYEAMYFGKQELTGFKEDYVYREFWRLENAYEDFEDSPKTGYVMPYDNYPMLIETGQVFVIDYIKKDGSIIRKYFRSDGLVWENIQYTEEFIVE</sequence>
<organism evidence="2 3">
    <name type="scientific">Halothermothrix orenii (strain H 168 / OCM 544 / DSM 9562)</name>
    <dbReference type="NCBI Taxonomy" id="373903"/>
    <lineage>
        <taxon>Bacteria</taxon>
        <taxon>Bacillati</taxon>
        <taxon>Bacillota</taxon>
        <taxon>Clostridia</taxon>
        <taxon>Halanaerobiales</taxon>
        <taxon>Halothermotrichaceae</taxon>
        <taxon>Halothermothrix</taxon>
    </lineage>
</organism>
<dbReference type="Proteomes" id="UP000000719">
    <property type="component" value="Chromosome"/>
</dbReference>
<evidence type="ECO:0000256" key="1">
    <source>
        <dbReference type="SAM" id="SignalP"/>
    </source>
</evidence>
<dbReference type="OrthoDB" id="1957142at2"/>
<evidence type="ECO:0000313" key="3">
    <source>
        <dbReference type="Proteomes" id="UP000000719"/>
    </source>
</evidence>
<proteinExistence type="predicted"/>
<dbReference type="EMBL" id="CP001098">
    <property type="protein sequence ID" value="ACL70319.1"/>
    <property type="molecule type" value="Genomic_DNA"/>
</dbReference>
<dbReference type="STRING" id="373903.Hore_15700"/>
<gene>
    <name evidence="2" type="ordered locus">Hore_15700</name>
</gene>
<reference evidence="2 3" key="1">
    <citation type="journal article" date="2009" name="PLoS ONE">
        <title>Genome analysis of the anaerobic thermohalophilic bacterium Halothermothrix orenii.</title>
        <authorList>
            <person name="Mavromatis K."/>
            <person name="Ivanova N."/>
            <person name="Anderson I."/>
            <person name="Lykidis A."/>
            <person name="Hooper S.D."/>
            <person name="Sun H."/>
            <person name="Kunin V."/>
            <person name="Lapidus A."/>
            <person name="Hugenholtz P."/>
            <person name="Patel B."/>
            <person name="Kyrpides N.C."/>
        </authorList>
    </citation>
    <scope>NUCLEOTIDE SEQUENCE [LARGE SCALE GENOMIC DNA]</scope>
    <source>
        <strain evidence="3">H 168 / OCM 544 / DSM 9562</strain>
    </source>
</reference>
<feature type="signal peptide" evidence="1">
    <location>
        <begin position="1"/>
        <end position="19"/>
    </location>
</feature>
<accession>B8CYF0</accession>
<dbReference type="HOGENOM" id="CLU_066589_0_0_9"/>
<feature type="chain" id="PRO_5038760971" description="Haem-binding uptake Tiki superfamily ChaN domain-containing protein" evidence="1">
    <location>
        <begin position="20"/>
        <end position="357"/>
    </location>
</feature>